<feature type="domain" description="Apea-like HEPN" evidence="1">
    <location>
        <begin position="351"/>
        <end position="430"/>
    </location>
</feature>
<dbReference type="InterPro" id="IPR058684">
    <property type="entry name" value="YopA_M"/>
</dbReference>
<keyword evidence="4" id="KW-1185">Reference proteome</keyword>
<protein>
    <submittedName>
        <fullName evidence="3">HEPN domain-containing protein</fullName>
    </submittedName>
</protein>
<gene>
    <name evidence="3" type="ORF">ACFS7Y_02750</name>
</gene>
<reference evidence="4" key="1">
    <citation type="journal article" date="2019" name="Int. J. Syst. Evol. Microbiol.">
        <title>The Global Catalogue of Microorganisms (GCM) 10K type strain sequencing project: providing services to taxonomists for standard genome sequencing and annotation.</title>
        <authorList>
            <consortium name="The Broad Institute Genomics Platform"/>
            <consortium name="The Broad Institute Genome Sequencing Center for Infectious Disease"/>
            <person name="Wu L."/>
            <person name="Ma J."/>
        </authorList>
    </citation>
    <scope>NUCLEOTIDE SEQUENCE [LARGE SCALE GENOMIC DNA]</scope>
    <source>
        <strain evidence="4">KCTC 22814</strain>
    </source>
</reference>
<name>A0ABW6B9Q7_9SPHI</name>
<feature type="domain" description="YopA central" evidence="2">
    <location>
        <begin position="123"/>
        <end position="257"/>
    </location>
</feature>
<evidence type="ECO:0000259" key="1">
    <source>
        <dbReference type="Pfam" id="PF18739"/>
    </source>
</evidence>
<sequence>MTKSDLIAEKEHIPNIIESAIKMSDPNCPITIYEGTFLLKNNVQELLVSGGIYFGWGGTSGAYFTATLVMDAKSPPSFDTNAIFSIIVDELLFGEGFITTAKMGEHYRLKGIMSAESVFGDRSVAVEKIIFAVPNLRNFHGMPVKKICDNIVQTSRNRLIFDNESYQIILDKNLDYNDALNLLQEKGGFRLLYSGELTSKKKALTLENSKDVFDCLGTFLTFLNGRRTSAMFQQGIFDQETKWFDYTDYIIDPHKEVRSWTVRNSIESHDALWKSFSRLWKNSDDREFLRTAIYWYVEANSGDLFLEGPIIMAQTAIELLYNWYIVEQKKFILGKDAESITAANKLRLLLSQLNISHEVPIAFQSLSKFVAGNKEINDAPEAVVQIRNAIVHSQQEKRKKLSKIDSKTKYQALHLCIWYIEMALLKILGYNGKYSNRCSKEMVLARTVEDVPWRTN</sequence>
<proteinExistence type="predicted"/>
<dbReference type="Pfam" id="PF26308">
    <property type="entry name" value="YopA_M"/>
    <property type="match status" value="1"/>
</dbReference>
<evidence type="ECO:0000313" key="3">
    <source>
        <dbReference type="EMBL" id="MFD2966285.1"/>
    </source>
</evidence>
<evidence type="ECO:0000313" key="4">
    <source>
        <dbReference type="Proteomes" id="UP001597525"/>
    </source>
</evidence>
<comment type="caution">
    <text evidence="3">The sequence shown here is derived from an EMBL/GenBank/DDBJ whole genome shotgun (WGS) entry which is preliminary data.</text>
</comment>
<dbReference type="Pfam" id="PF18739">
    <property type="entry name" value="HEPN_Apea"/>
    <property type="match status" value="1"/>
</dbReference>
<organism evidence="3 4">
    <name type="scientific">Sphingobacterium bambusae</name>
    <dbReference type="NCBI Taxonomy" id="662858"/>
    <lineage>
        <taxon>Bacteria</taxon>
        <taxon>Pseudomonadati</taxon>
        <taxon>Bacteroidota</taxon>
        <taxon>Sphingobacteriia</taxon>
        <taxon>Sphingobacteriales</taxon>
        <taxon>Sphingobacteriaceae</taxon>
        <taxon>Sphingobacterium</taxon>
    </lineage>
</organism>
<evidence type="ECO:0000259" key="2">
    <source>
        <dbReference type="Pfam" id="PF26308"/>
    </source>
</evidence>
<dbReference type="InterPro" id="IPR041229">
    <property type="entry name" value="HEPN_Apea"/>
</dbReference>
<dbReference type="RefSeq" id="WP_320184075.1">
    <property type="nucleotide sequence ID" value="NZ_CP138332.1"/>
</dbReference>
<dbReference type="EMBL" id="JBHUPB010000003">
    <property type="protein sequence ID" value="MFD2966285.1"/>
    <property type="molecule type" value="Genomic_DNA"/>
</dbReference>
<dbReference type="Proteomes" id="UP001597525">
    <property type="component" value="Unassembled WGS sequence"/>
</dbReference>
<accession>A0ABW6B9Q7</accession>